<gene>
    <name evidence="1" type="ORF">SAMN05444586_10263</name>
</gene>
<sequence length="123" mass="14300">MDQQQLKIQLQKILNSADIDNKSLDDFYDEHRSLWQSLALSPKQVELWRKLVGQSNRTQQNDKPKIEQHILLLLQQATGGRMPLAQMLQRLPSDVRMSEQQLRNTVQHMSELEIKGPFVVLKG</sequence>
<dbReference type="AlphaFoldDB" id="A0A1I6VH55"/>
<protein>
    <submittedName>
        <fullName evidence="1">Uncharacterized protein</fullName>
    </submittedName>
</protein>
<evidence type="ECO:0000313" key="2">
    <source>
        <dbReference type="Proteomes" id="UP000182827"/>
    </source>
</evidence>
<dbReference type="RefSeq" id="WP_074947279.1">
    <property type="nucleotide sequence ID" value="NZ_FOZU01000026.1"/>
</dbReference>
<reference evidence="2" key="1">
    <citation type="submission" date="2016-10" db="EMBL/GenBank/DDBJ databases">
        <authorList>
            <person name="Varghese N."/>
            <person name="Submissions S."/>
        </authorList>
    </citation>
    <scope>NUCLEOTIDE SEQUENCE [LARGE SCALE GENOMIC DNA]</scope>
    <source>
        <strain evidence="2">ANC 5076</strain>
    </source>
</reference>
<proteinExistence type="predicted"/>
<accession>A0A1I6VH55</accession>
<keyword evidence="2" id="KW-1185">Reference proteome</keyword>
<evidence type="ECO:0000313" key="1">
    <source>
        <dbReference type="EMBL" id="SFT13058.1"/>
    </source>
</evidence>
<name>A0A1I6VH55_9GAMM</name>
<organism evidence="1 2">
    <name type="scientific">Acinetobacter bohemicus</name>
    <dbReference type="NCBI Taxonomy" id="1435036"/>
    <lineage>
        <taxon>Bacteria</taxon>
        <taxon>Pseudomonadati</taxon>
        <taxon>Pseudomonadota</taxon>
        <taxon>Gammaproteobacteria</taxon>
        <taxon>Moraxellales</taxon>
        <taxon>Moraxellaceae</taxon>
        <taxon>Acinetobacter</taxon>
    </lineage>
</organism>
<dbReference type="EMBL" id="FOZU01000026">
    <property type="protein sequence ID" value="SFT13058.1"/>
    <property type="molecule type" value="Genomic_DNA"/>
</dbReference>
<dbReference type="Proteomes" id="UP000182827">
    <property type="component" value="Unassembled WGS sequence"/>
</dbReference>